<dbReference type="SUPFAM" id="SSF50249">
    <property type="entry name" value="Nucleic acid-binding proteins"/>
    <property type="match status" value="1"/>
</dbReference>
<evidence type="ECO:0000313" key="3">
    <source>
        <dbReference type="Proteomes" id="UP001597318"/>
    </source>
</evidence>
<reference evidence="3" key="1">
    <citation type="journal article" date="2019" name="Int. J. Syst. Evol. Microbiol.">
        <title>The Global Catalogue of Microorganisms (GCM) 10K type strain sequencing project: providing services to taxonomists for standard genome sequencing and annotation.</title>
        <authorList>
            <consortium name="The Broad Institute Genomics Platform"/>
            <consortium name="The Broad Institute Genome Sequencing Center for Infectious Disease"/>
            <person name="Wu L."/>
            <person name="Ma J."/>
        </authorList>
    </citation>
    <scope>NUCLEOTIDE SEQUENCE [LARGE SCALE GENOMIC DNA]</scope>
    <source>
        <strain evidence="3">CGMCC 1.15474</strain>
    </source>
</reference>
<feature type="domain" description="S1 motif" evidence="1">
    <location>
        <begin position="105"/>
        <end position="182"/>
    </location>
</feature>
<dbReference type="Gene3D" id="2.40.50.140">
    <property type="entry name" value="Nucleic acid-binding proteins"/>
    <property type="match status" value="1"/>
</dbReference>
<proteinExistence type="predicted"/>
<evidence type="ECO:0000259" key="1">
    <source>
        <dbReference type="PROSITE" id="PS50126"/>
    </source>
</evidence>
<organism evidence="2 3">
    <name type="scientific">Metabacillus endolithicus</name>
    <dbReference type="NCBI Taxonomy" id="1535204"/>
    <lineage>
        <taxon>Bacteria</taxon>
        <taxon>Bacillati</taxon>
        <taxon>Bacillota</taxon>
        <taxon>Bacilli</taxon>
        <taxon>Bacillales</taxon>
        <taxon>Bacillaceae</taxon>
        <taxon>Metabacillus</taxon>
    </lineage>
</organism>
<dbReference type="EMBL" id="JBHUIK010000007">
    <property type="protein sequence ID" value="MFD2216569.1"/>
    <property type="molecule type" value="Genomic_DNA"/>
</dbReference>
<dbReference type="InterPro" id="IPR012340">
    <property type="entry name" value="NA-bd_OB-fold"/>
</dbReference>
<name>A0ABW5C3R3_9BACI</name>
<accession>A0ABW5C3R3</accession>
<dbReference type="PROSITE" id="PS50126">
    <property type="entry name" value="S1"/>
    <property type="match status" value="1"/>
</dbReference>
<sequence length="289" mass="33185">MNKILLEMLKESRERKWVQYGEVESIRKVSVGGKEDELIVILYQGEKVYCKREDFIERDIANLNGFIQTRVPFIVMEVTDEVVSVSRIAALRRVAQEFTESVKIGDRVQGTVTGVSDKNVVYLEVQGYPCIIPPEEWDIRRSTNLRETVPVGTVLEVEILTISRLENEGEQNLPYRIRLSRKALIKNEKEAIWESIEDHYKVGDYIGFKITGQAPGYNSYYCETASGINLIGNLNRRLRDRYNDYLPPGVQAKGEIRFLDKKGKRGKILINQVEANFANLLNKRSFGAF</sequence>
<gene>
    <name evidence="2" type="ORF">ACFSKK_23105</name>
</gene>
<dbReference type="InterPro" id="IPR003029">
    <property type="entry name" value="S1_domain"/>
</dbReference>
<dbReference type="RefSeq" id="WP_247347439.1">
    <property type="nucleotide sequence ID" value="NZ_CP095551.1"/>
</dbReference>
<comment type="caution">
    <text evidence="2">The sequence shown here is derived from an EMBL/GenBank/DDBJ whole genome shotgun (WGS) entry which is preliminary data.</text>
</comment>
<dbReference type="Proteomes" id="UP001597318">
    <property type="component" value="Unassembled WGS sequence"/>
</dbReference>
<evidence type="ECO:0000313" key="2">
    <source>
        <dbReference type="EMBL" id="MFD2216569.1"/>
    </source>
</evidence>
<dbReference type="SMART" id="SM00316">
    <property type="entry name" value="S1"/>
    <property type="match status" value="1"/>
</dbReference>
<protein>
    <recommendedName>
        <fullName evidence="1">S1 motif domain-containing protein</fullName>
    </recommendedName>
</protein>
<keyword evidence="3" id="KW-1185">Reference proteome</keyword>